<evidence type="ECO:0000313" key="1">
    <source>
        <dbReference type="EMBL" id="CAK0903948.1"/>
    </source>
</evidence>
<dbReference type="Proteomes" id="UP001189429">
    <property type="component" value="Unassembled WGS sequence"/>
</dbReference>
<protein>
    <submittedName>
        <fullName evidence="1">Uncharacterized protein</fullName>
    </submittedName>
</protein>
<gene>
    <name evidence="1" type="ORF">PCOR1329_LOCUS80114</name>
</gene>
<evidence type="ECO:0000313" key="2">
    <source>
        <dbReference type="Proteomes" id="UP001189429"/>
    </source>
</evidence>
<name>A0ABN9XYV4_9DINO</name>
<proteinExistence type="predicted"/>
<keyword evidence="2" id="KW-1185">Reference proteome</keyword>
<comment type="caution">
    <text evidence="1">The sequence shown here is derived from an EMBL/GenBank/DDBJ whole genome shotgun (WGS) entry which is preliminary data.</text>
</comment>
<organism evidence="1 2">
    <name type="scientific">Prorocentrum cordatum</name>
    <dbReference type="NCBI Taxonomy" id="2364126"/>
    <lineage>
        <taxon>Eukaryota</taxon>
        <taxon>Sar</taxon>
        <taxon>Alveolata</taxon>
        <taxon>Dinophyceae</taxon>
        <taxon>Prorocentrales</taxon>
        <taxon>Prorocentraceae</taxon>
        <taxon>Prorocentrum</taxon>
    </lineage>
</organism>
<accession>A0ABN9XYV4</accession>
<sequence>MAMLLSRARLGLRLARPARSSEMLSAYSESGSFSTFSFRMRYTILLKKWNDPAVADFMYEKWLHAWVADAPSYNYWFVCSLAMGLMFGFLSRQWFFNPDIYGRSQEMRKPLPDRHRQWTYCLPYYNHRLRNMSCKYKWCMIDNEPDWGDFHPLGYRPNRSQIHRRPWMWCFSINRYLCEDPLYTSCTHDNMTRMYQESEEEEVPIPLPFPRLPLFGASREALVATAGFASKFKLERTPGEVRGVAVQ</sequence>
<dbReference type="EMBL" id="CAUYUJ010021320">
    <property type="protein sequence ID" value="CAK0903948.1"/>
    <property type="molecule type" value="Genomic_DNA"/>
</dbReference>
<reference evidence="1" key="1">
    <citation type="submission" date="2023-10" db="EMBL/GenBank/DDBJ databases">
        <authorList>
            <person name="Chen Y."/>
            <person name="Shah S."/>
            <person name="Dougan E. K."/>
            <person name="Thang M."/>
            <person name="Chan C."/>
        </authorList>
    </citation>
    <scope>NUCLEOTIDE SEQUENCE [LARGE SCALE GENOMIC DNA]</scope>
</reference>